<proteinExistence type="predicted"/>
<evidence type="ECO:0000313" key="3">
    <source>
        <dbReference type="Proteomes" id="UP000192266"/>
    </source>
</evidence>
<gene>
    <name evidence="2" type="ORF">SAMN00120144_4252</name>
</gene>
<feature type="compositionally biased region" description="Basic and acidic residues" evidence="1">
    <location>
        <begin position="138"/>
        <end position="147"/>
    </location>
</feature>
<evidence type="ECO:0000313" key="2">
    <source>
        <dbReference type="EMBL" id="SMB83288.1"/>
    </source>
</evidence>
<dbReference type="RefSeq" id="WP_084443582.1">
    <property type="nucleotide sequence ID" value="NZ_FWWW01000038.1"/>
</dbReference>
<accession>A0A1W1UQ62</accession>
<keyword evidence="3" id="KW-1185">Reference proteome</keyword>
<dbReference type="Proteomes" id="UP000192266">
    <property type="component" value="Unassembled WGS sequence"/>
</dbReference>
<protein>
    <submittedName>
        <fullName evidence="2">Uncharacterized protein</fullName>
    </submittedName>
</protein>
<reference evidence="2 3" key="1">
    <citation type="submission" date="2017-04" db="EMBL/GenBank/DDBJ databases">
        <authorList>
            <person name="Afonso C.L."/>
            <person name="Miller P.J."/>
            <person name="Scott M.A."/>
            <person name="Spackman E."/>
            <person name="Goraichik I."/>
            <person name="Dimitrov K.M."/>
            <person name="Suarez D.L."/>
            <person name="Swayne D.E."/>
        </authorList>
    </citation>
    <scope>NUCLEOTIDE SEQUENCE [LARGE SCALE GENOMIC DNA]</scope>
    <source>
        <strain evidence="2 3">DSM 11622</strain>
    </source>
</reference>
<evidence type="ECO:0000256" key="1">
    <source>
        <dbReference type="SAM" id="MobiDB-lite"/>
    </source>
</evidence>
<organism evidence="2 3">
    <name type="scientific">Hymenobacter roseosalivarius DSM 11622</name>
    <dbReference type="NCBI Taxonomy" id="645990"/>
    <lineage>
        <taxon>Bacteria</taxon>
        <taxon>Pseudomonadati</taxon>
        <taxon>Bacteroidota</taxon>
        <taxon>Cytophagia</taxon>
        <taxon>Cytophagales</taxon>
        <taxon>Hymenobacteraceae</taxon>
        <taxon>Hymenobacter</taxon>
    </lineage>
</organism>
<dbReference type="OrthoDB" id="894381at2"/>
<feature type="region of interest" description="Disordered" evidence="1">
    <location>
        <begin position="1"/>
        <end position="178"/>
    </location>
</feature>
<dbReference type="EMBL" id="FWWW01000038">
    <property type="protein sequence ID" value="SMB83288.1"/>
    <property type="molecule type" value="Genomic_DNA"/>
</dbReference>
<dbReference type="AlphaFoldDB" id="A0A1W1UQ62"/>
<name>A0A1W1UQ62_9BACT</name>
<sequence>MAIDPNNRPVRVINDDTTDQELAAGHIIPDADPPKNEAARGGFGNRDGKEGFGTDSGSGNTSISVNEDADKVGHPGDNMLTTEEGRDERADQDMPDSDLPSADTVRRPPSASEANATKAQRTLHGAGESDVDGIRNTLSKDDHDVSTVKDSPPGRATPETNADLNDPNAQESGILRGE</sequence>
<dbReference type="STRING" id="645990.SAMN00120144_4252"/>
<feature type="compositionally biased region" description="Basic and acidic residues" evidence="1">
    <location>
        <begin position="83"/>
        <end position="92"/>
    </location>
</feature>
<feature type="compositionally biased region" description="Polar residues" evidence="1">
    <location>
        <begin position="158"/>
        <end position="171"/>
    </location>
</feature>
<feature type="compositionally biased region" description="Polar residues" evidence="1">
    <location>
        <begin position="55"/>
        <end position="65"/>
    </location>
</feature>